<dbReference type="PANTHER" id="PTHR43280:SF2">
    <property type="entry name" value="HTH-TYPE TRANSCRIPTIONAL REGULATOR EXSA"/>
    <property type="match status" value="1"/>
</dbReference>
<keyword evidence="3" id="KW-0804">Transcription</keyword>
<name>A0A926QJN6_9BACL</name>
<dbReference type="InterPro" id="IPR037923">
    <property type="entry name" value="HTH-like"/>
</dbReference>
<dbReference type="EMBL" id="JACVVD010000003">
    <property type="protein sequence ID" value="MBD0380893.1"/>
    <property type="molecule type" value="Genomic_DNA"/>
</dbReference>
<proteinExistence type="predicted"/>
<reference evidence="5" key="1">
    <citation type="submission" date="2020-09" db="EMBL/GenBank/DDBJ databases">
        <title>Draft Genome Sequence of Paenibacillus sp. WST5.</title>
        <authorList>
            <person name="Bao Z."/>
        </authorList>
    </citation>
    <scope>NUCLEOTIDE SEQUENCE</scope>
    <source>
        <strain evidence="5">WST5</strain>
    </source>
</reference>
<dbReference type="InterPro" id="IPR018060">
    <property type="entry name" value="HTH_AraC"/>
</dbReference>
<dbReference type="Proteomes" id="UP000650466">
    <property type="component" value="Unassembled WGS sequence"/>
</dbReference>
<dbReference type="GO" id="GO:0003700">
    <property type="term" value="F:DNA-binding transcription factor activity"/>
    <property type="evidence" value="ECO:0007669"/>
    <property type="project" value="InterPro"/>
</dbReference>
<dbReference type="Gene3D" id="2.60.120.10">
    <property type="entry name" value="Jelly Rolls"/>
    <property type="match status" value="1"/>
</dbReference>
<evidence type="ECO:0000313" key="5">
    <source>
        <dbReference type="EMBL" id="MBD0380893.1"/>
    </source>
</evidence>
<keyword evidence="6" id="KW-1185">Reference proteome</keyword>
<gene>
    <name evidence="5" type="ORF">ICC18_12250</name>
</gene>
<dbReference type="Pfam" id="PF12833">
    <property type="entry name" value="HTH_18"/>
    <property type="match status" value="1"/>
</dbReference>
<feature type="domain" description="HTH araC/xylS-type" evidence="4">
    <location>
        <begin position="187"/>
        <end position="285"/>
    </location>
</feature>
<evidence type="ECO:0000313" key="6">
    <source>
        <dbReference type="Proteomes" id="UP000650466"/>
    </source>
</evidence>
<keyword evidence="2" id="KW-0238">DNA-binding</keyword>
<dbReference type="InterPro" id="IPR009057">
    <property type="entry name" value="Homeodomain-like_sf"/>
</dbReference>
<dbReference type="SUPFAM" id="SSF51215">
    <property type="entry name" value="Regulatory protein AraC"/>
    <property type="match status" value="1"/>
</dbReference>
<organism evidence="5 6">
    <name type="scientific">Paenibacillus sedimenti</name>
    <dbReference type="NCBI Taxonomy" id="2770274"/>
    <lineage>
        <taxon>Bacteria</taxon>
        <taxon>Bacillati</taxon>
        <taxon>Bacillota</taxon>
        <taxon>Bacilli</taxon>
        <taxon>Bacillales</taxon>
        <taxon>Paenibacillaceae</taxon>
        <taxon>Paenibacillus</taxon>
    </lineage>
</organism>
<dbReference type="SMART" id="SM00342">
    <property type="entry name" value="HTH_ARAC"/>
    <property type="match status" value="1"/>
</dbReference>
<evidence type="ECO:0000256" key="1">
    <source>
        <dbReference type="ARBA" id="ARBA00023015"/>
    </source>
</evidence>
<dbReference type="CDD" id="cd02208">
    <property type="entry name" value="cupin_RmlC-like"/>
    <property type="match status" value="1"/>
</dbReference>
<accession>A0A926QJN6</accession>
<dbReference type="AlphaFoldDB" id="A0A926QJN6"/>
<dbReference type="InterPro" id="IPR018062">
    <property type="entry name" value="HTH_AraC-typ_CS"/>
</dbReference>
<dbReference type="Gene3D" id="1.10.10.60">
    <property type="entry name" value="Homeodomain-like"/>
    <property type="match status" value="2"/>
</dbReference>
<evidence type="ECO:0000256" key="2">
    <source>
        <dbReference type="ARBA" id="ARBA00023125"/>
    </source>
</evidence>
<sequence length="293" mass="34884">MNRLFEPVRFDRKDIVWDYLIRTESDFKGYYHWHQCCEAVFVHEGQGSIVLNRQAYEIKRGMFFFFQPFQLHRVHAVVSPVTPYVRSIFYIDPNWIQRQLAVFPKKQALFSALWQGGERNHAYDLFQNAGVLEWTYESFNRCYTSGKGTQEDILLMIAQILNILDTENDDSKIKLTPEIRRHSRYSETVMRWIEEHYHEDVSLERLSEKTHLSTSYISRVFRQETGSNITDYLTARRMKQACRLLETTDLPIEEIGIRSGIPNTSYFIQLFKRVVGTTPLQYRKDRMTTHRTK</sequence>
<dbReference type="PROSITE" id="PS00041">
    <property type="entry name" value="HTH_ARAC_FAMILY_1"/>
    <property type="match status" value="1"/>
</dbReference>
<dbReference type="InterPro" id="IPR003313">
    <property type="entry name" value="AraC-bd"/>
</dbReference>
<dbReference type="PANTHER" id="PTHR43280">
    <property type="entry name" value="ARAC-FAMILY TRANSCRIPTIONAL REGULATOR"/>
    <property type="match status" value="1"/>
</dbReference>
<protein>
    <submittedName>
        <fullName evidence="5">Helix-turn-helix transcriptional regulator</fullName>
    </submittedName>
</protein>
<evidence type="ECO:0000256" key="3">
    <source>
        <dbReference type="ARBA" id="ARBA00023163"/>
    </source>
</evidence>
<dbReference type="Pfam" id="PF02311">
    <property type="entry name" value="AraC_binding"/>
    <property type="match status" value="1"/>
</dbReference>
<dbReference type="RefSeq" id="WP_188174642.1">
    <property type="nucleotide sequence ID" value="NZ_JACVVD010000003.1"/>
</dbReference>
<keyword evidence="1" id="KW-0805">Transcription regulation</keyword>
<dbReference type="SUPFAM" id="SSF46689">
    <property type="entry name" value="Homeodomain-like"/>
    <property type="match status" value="2"/>
</dbReference>
<dbReference type="GO" id="GO:0043565">
    <property type="term" value="F:sequence-specific DNA binding"/>
    <property type="evidence" value="ECO:0007669"/>
    <property type="project" value="InterPro"/>
</dbReference>
<dbReference type="InterPro" id="IPR014710">
    <property type="entry name" value="RmlC-like_jellyroll"/>
</dbReference>
<evidence type="ECO:0000259" key="4">
    <source>
        <dbReference type="PROSITE" id="PS01124"/>
    </source>
</evidence>
<dbReference type="PROSITE" id="PS01124">
    <property type="entry name" value="HTH_ARAC_FAMILY_2"/>
    <property type="match status" value="1"/>
</dbReference>
<comment type="caution">
    <text evidence="5">The sequence shown here is derived from an EMBL/GenBank/DDBJ whole genome shotgun (WGS) entry which is preliminary data.</text>
</comment>